<dbReference type="Pfam" id="PF14613">
    <property type="entry name" value="HAM1_C"/>
    <property type="match status" value="1"/>
</dbReference>
<dbReference type="GeneID" id="54588697"/>
<gene>
    <name evidence="5" type="ORF">BU26DRAFT_602612</name>
</gene>
<feature type="compositionally biased region" description="Gly residues" evidence="2">
    <location>
        <begin position="827"/>
        <end position="841"/>
    </location>
</feature>
<evidence type="ECO:0000259" key="3">
    <source>
        <dbReference type="Pfam" id="PF14613"/>
    </source>
</evidence>
<reference evidence="5" key="1">
    <citation type="journal article" date="2020" name="Stud. Mycol.">
        <title>101 Dothideomycetes genomes: a test case for predicting lifestyles and emergence of pathogens.</title>
        <authorList>
            <person name="Haridas S."/>
            <person name="Albert R."/>
            <person name="Binder M."/>
            <person name="Bloem J."/>
            <person name="Labutti K."/>
            <person name="Salamov A."/>
            <person name="Andreopoulos B."/>
            <person name="Baker S."/>
            <person name="Barry K."/>
            <person name="Bills G."/>
            <person name="Bluhm B."/>
            <person name="Cannon C."/>
            <person name="Castanera R."/>
            <person name="Culley D."/>
            <person name="Daum C."/>
            <person name="Ezra D."/>
            <person name="Gonzalez J."/>
            <person name="Henrissat B."/>
            <person name="Kuo A."/>
            <person name="Liang C."/>
            <person name="Lipzen A."/>
            <person name="Lutzoni F."/>
            <person name="Magnuson J."/>
            <person name="Mondo S."/>
            <person name="Nolan M."/>
            <person name="Ohm R."/>
            <person name="Pangilinan J."/>
            <person name="Park H.-J."/>
            <person name="Ramirez L."/>
            <person name="Alfaro M."/>
            <person name="Sun H."/>
            <person name="Tritt A."/>
            <person name="Yoshinaga Y."/>
            <person name="Zwiers L.-H."/>
            <person name="Turgeon B."/>
            <person name="Goodwin S."/>
            <person name="Spatafora J."/>
            <person name="Crous P."/>
            <person name="Grigoriev I."/>
        </authorList>
    </citation>
    <scope>NUCLEOTIDE SEQUENCE</scope>
    <source>
        <strain evidence="5">CBS 122368</strain>
    </source>
</reference>
<dbReference type="GO" id="GO:0008289">
    <property type="term" value="F:lipid binding"/>
    <property type="evidence" value="ECO:0007669"/>
    <property type="project" value="InterPro"/>
</dbReference>
<dbReference type="RefSeq" id="XP_033687177.1">
    <property type="nucleotide sequence ID" value="XM_033835367.1"/>
</dbReference>
<dbReference type="SUPFAM" id="SSF55394">
    <property type="entry name" value="Bactericidal permeability-increasing protein, BPI"/>
    <property type="match status" value="1"/>
</dbReference>
<feature type="compositionally biased region" description="Low complexity" evidence="2">
    <location>
        <begin position="859"/>
        <end position="869"/>
    </location>
</feature>
<protein>
    <recommendedName>
        <fullName evidence="7">Bactericidal permeability-increasing protein</fullName>
    </recommendedName>
</protein>
<dbReference type="PANTHER" id="PTHR31138">
    <property type="entry name" value="CHROMOSOME 19, WHOLE GENOME SHOTGUN SEQUENCE"/>
    <property type="match status" value="1"/>
</dbReference>
<dbReference type="InterPro" id="IPR017943">
    <property type="entry name" value="Bactericidal_perm-incr_a/b_dom"/>
</dbReference>
<feature type="region of interest" description="Disordered" evidence="2">
    <location>
        <begin position="798"/>
        <end position="886"/>
    </location>
</feature>
<evidence type="ECO:0000256" key="1">
    <source>
        <dbReference type="SAM" id="Coils"/>
    </source>
</evidence>
<evidence type="ECO:0000313" key="6">
    <source>
        <dbReference type="Proteomes" id="UP000800094"/>
    </source>
</evidence>
<dbReference type="Gene3D" id="3.15.10.10">
    <property type="entry name" value="Bactericidal permeability-increasing protein, domain 1"/>
    <property type="match status" value="1"/>
</dbReference>
<feature type="coiled-coil region" evidence="1">
    <location>
        <begin position="718"/>
        <end position="745"/>
    </location>
</feature>
<dbReference type="InterPro" id="IPR027842">
    <property type="entry name" value="HAM1-like_C"/>
</dbReference>
<keyword evidence="1" id="KW-0175">Coiled coil</keyword>
<dbReference type="OrthoDB" id="19394at2759"/>
<evidence type="ECO:0000256" key="2">
    <source>
        <dbReference type="SAM" id="MobiDB-lite"/>
    </source>
</evidence>
<accession>A0A6A6IRM1</accession>
<name>A0A6A6IRM1_9PLEO</name>
<feature type="compositionally biased region" description="Polar residues" evidence="2">
    <location>
        <begin position="814"/>
        <end position="825"/>
    </location>
</feature>
<dbReference type="AlphaFoldDB" id="A0A6A6IRM1"/>
<evidence type="ECO:0000313" key="5">
    <source>
        <dbReference type="EMBL" id="KAF2252173.1"/>
    </source>
</evidence>
<feature type="compositionally biased region" description="Polar residues" evidence="2">
    <location>
        <begin position="870"/>
        <end position="886"/>
    </location>
</feature>
<dbReference type="Proteomes" id="UP000800094">
    <property type="component" value="Unassembled WGS sequence"/>
</dbReference>
<organism evidence="5 6">
    <name type="scientific">Trematosphaeria pertusa</name>
    <dbReference type="NCBI Taxonomy" id="390896"/>
    <lineage>
        <taxon>Eukaryota</taxon>
        <taxon>Fungi</taxon>
        <taxon>Dikarya</taxon>
        <taxon>Ascomycota</taxon>
        <taxon>Pezizomycotina</taxon>
        <taxon>Dothideomycetes</taxon>
        <taxon>Pleosporomycetidae</taxon>
        <taxon>Pleosporales</taxon>
        <taxon>Massarineae</taxon>
        <taxon>Trematosphaeriaceae</taxon>
        <taxon>Trematosphaeria</taxon>
    </lineage>
</organism>
<keyword evidence="6" id="KW-1185">Reference proteome</keyword>
<evidence type="ECO:0000259" key="4">
    <source>
        <dbReference type="Pfam" id="PF19343"/>
    </source>
</evidence>
<dbReference type="Pfam" id="PF19343">
    <property type="entry name" value="HAM1_N"/>
    <property type="match status" value="1"/>
</dbReference>
<dbReference type="EMBL" id="ML987192">
    <property type="protein sequence ID" value="KAF2252173.1"/>
    <property type="molecule type" value="Genomic_DNA"/>
</dbReference>
<evidence type="ECO:0008006" key="7">
    <source>
        <dbReference type="Google" id="ProtNLM"/>
    </source>
</evidence>
<feature type="domain" description="HAM1-like N-terminal" evidence="4">
    <location>
        <begin position="3"/>
        <end position="623"/>
    </location>
</feature>
<sequence length="886" mass="98424">MSSSKAVNRPVDLKQKETDVNNKLQLYGIFTAFANGKVPSNKQIDVALNSALASKPLGSPSKKLSPEGQKLVADLKDVIEQAKILILTKNEGNLLQDFIWQTQQISVGNAKAPNVPVDKQTAQQHGNEALEGLRTLGTLLISNGQFRKLLSDATVLLRDIAGDAAQNTANRVKPSEDQLAQIDRAAEDNTWHEVPDLSKENLQGQLKSRAPFGKKEAKETVGDATQAAHPEGSRDPADVTGPASHEAQTGEPTGLNAQAAAGTAKQKVSENIPEEDKDRLRQRRERLNNYLKGKMPEERRDQTIWRLKKMVVEVQGHQDYQQAIETLLRLAEQYAGHGKDLHAQGKGSVKGAHQDDALQLAEADLKTLLERFANSTSFDDLVDSINQIYKDADRDPDLKNWFKHIDTFVRKCLQQQGFIMEDACNDEWNQLYDDGHKLLRERYRAHTDRIVDEFKFLGQQYDADPQNKAFAESVNKLFLDLGHDENGKTTFKPHLVKDVTEVILPAFFENIRYVPIPRIEYSDPMVDAVVENLVIEGDNLAPNVLEFGSDNYWRWGRKKISSRSKNKLMLSVSGVQMDLRDVAYYVKRKQGFPSVTDKGVMDVFMGGTGFSFKVEMETADKDDKIHYFKVNKVSTDVKHLQIKLKKSNHKLLFGLFKPLLLKVMRPVIQRVLEKQIKDNVNQLDALIHDIKLEADKAAEDAKRNPDPENIQNIYQRYATAANKRLMQGKQKKAELEEKAKDTKVNVAVTQHDSIFQNISLPGGISSKATEYKELAAKGDKWESPVFSIGSAKETSSLPKIATVTRKPHGRSEGYSAQPSAGTANGQPGIGSGYGRTTGAGQGLANQMDGAFNSNGGVPGTQTQQVTQQGKYNTTLGDQNPVLQGSI</sequence>
<feature type="domain" description="HAM1-like C-terminal" evidence="3">
    <location>
        <begin position="636"/>
        <end position="798"/>
    </location>
</feature>
<dbReference type="PANTHER" id="PTHR31138:SF1">
    <property type="entry name" value="PDZ DOMAIN-CONTAINING PROTEIN"/>
    <property type="match status" value="1"/>
</dbReference>
<dbReference type="InterPro" id="IPR045967">
    <property type="entry name" value="HAM1-like_N"/>
</dbReference>
<proteinExistence type="predicted"/>
<feature type="region of interest" description="Disordered" evidence="2">
    <location>
        <begin position="212"/>
        <end position="283"/>
    </location>
</feature>